<proteinExistence type="predicted"/>
<protein>
    <submittedName>
        <fullName evidence="2">Uncharacterized protein</fullName>
    </submittedName>
</protein>
<feature type="compositionally biased region" description="Basic and acidic residues" evidence="1">
    <location>
        <begin position="122"/>
        <end position="133"/>
    </location>
</feature>
<dbReference type="AlphaFoldDB" id="A0A5A8CY37"/>
<dbReference type="EMBL" id="VLTN01000001">
    <property type="protein sequence ID" value="KAA0157698.1"/>
    <property type="molecule type" value="Genomic_DNA"/>
</dbReference>
<dbReference type="Proteomes" id="UP000323011">
    <property type="component" value="Unassembled WGS sequence"/>
</dbReference>
<organism evidence="2 3">
    <name type="scientific">Cafeteria roenbergensis</name>
    <name type="common">Marine flagellate</name>
    <dbReference type="NCBI Taxonomy" id="33653"/>
    <lineage>
        <taxon>Eukaryota</taxon>
        <taxon>Sar</taxon>
        <taxon>Stramenopiles</taxon>
        <taxon>Bigyra</taxon>
        <taxon>Opalozoa</taxon>
        <taxon>Bicosoecida</taxon>
        <taxon>Cafeteriaceae</taxon>
        <taxon>Cafeteria</taxon>
    </lineage>
</organism>
<feature type="region of interest" description="Disordered" evidence="1">
    <location>
        <begin position="65"/>
        <end position="85"/>
    </location>
</feature>
<evidence type="ECO:0000256" key="1">
    <source>
        <dbReference type="SAM" id="MobiDB-lite"/>
    </source>
</evidence>
<keyword evidence="3" id="KW-1185">Reference proteome</keyword>
<evidence type="ECO:0000313" key="2">
    <source>
        <dbReference type="EMBL" id="KAA0157698.1"/>
    </source>
</evidence>
<comment type="caution">
    <text evidence="2">The sequence shown here is derived from an EMBL/GenBank/DDBJ whole genome shotgun (WGS) entry which is preliminary data.</text>
</comment>
<feature type="region of interest" description="Disordered" evidence="1">
    <location>
        <begin position="122"/>
        <end position="144"/>
    </location>
</feature>
<accession>A0A5A8CY37</accession>
<evidence type="ECO:0000313" key="3">
    <source>
        <dbReference type="Proteomes" id="UP000323011"/>
    </source>
</evidence>
<reference evidence="2 3" key="1">
    <citation type="submission" date="2019-07" db="EMBL/GenBank/DDBJ databases">
        <title>Genomes of Cafeteria roenbergensis.</title>
        <authorList>
            <person name="Fischer M.G."/>
            <person name="Hackl T."/>
            <person name="Roman M."/>
        </authorList>
    </citation>
    <scope>NUCLEOTIDE SEQUENCE [LARGE SCALE GENOMIC DNA]</scope>
    <source>
        <strain evidence="2 3">BVI</strain>
    </source>
</reference>
<gene>
    <name evidence="2" type="ORF">FNF29_00272</name>
</gene>
<feature type="compositionally biased region" description="Low complexity" evidence="1">
    <location>
        <begin position="65"/>
        <end position="82"/>
    </location>
</feature>
<name>A0A5A8CY37_CAFRO</name>
<sequence>MADDAAGRFPAGAIGSLLGAASTPADVEAAVVSSLKLEPRERIRDRAIVDLTVGCIAADLLLDAAMPPGGEDTDDGTAAADPPLSPELSDAVSRYLGVTLLSQWELHRVVVGGAGGALLRDELDESKAVDSPRRPPPLSDATRA</sequence>